<dbReference type="Gene3D" id="3.10.20.310">
    <property type="entry name" value="membrane protein fhac"/>
    <property type="match status" value="5"/>
</dbReference>
<dbReference type="PANTHER" id="PTHR12815:SF23">
    <property type="entry name" value="OUTER MEMBRANE PROTEIN ASSEMBLY FACTOR BAMA"/>
    <property type="match status" value="1"/>
</dbReference>
<dbReference type="AlphaFoldDB" id="A0A8J3HWK5"/>
<dbReference type="GO" id="GO:0051205">
    <property type="term" value="P:protein insertion into membrane"/>
    <property type="evidence" value="ECO:0007669"/>
    <property type="project" value="UniProtKB-UniRule"/>
</dbReference>
<evidence type="ECO:0000313" key="11">
    <source>
        <dbReference type="EMBL" id="GHM59606.1"/>
    </source>
</evidence>
<dbReference type="GO" id="GO:0009279">
    <property type="term" value="C:cell outer membrane"/>
    <property type="evidence" value="ECO:0007669"/>
    <property type="project" value="UniProtKB-SubCell"/>
</dbReference>
<accession>A0A8J3HWK5</accession>
<dbReference type="EMBL" id="BNGU01000021">
    <property type="protein sequence ID" value="GHM59606.1"/>
    <property type="molecule type" value="Genomic_DNA"/>
</dbReference>
<comment type="caution">
    <text evidence="11">The sequence shown here is derived from an EMBL/GenBank/DDBJ whole genome shotgun (WGS) entry which is preliminary data.</text>
</comment>
<gene>
    <name evidence="8 11" type="primary">bamA</name>
    <name evidence="11" type="ORF">sL5_05990</name>
</gene>
<evidence type="ECO:0000256" key="1">
    <source>
        <dbReference type="ARBA" id="ARBA00004370"/>
    </source>
</evidence>
<dbReference type="Pfam" id="PF07244">
    <property type="entry name" value="POTRA"/>
    <property type="match status" value="4"/>
</dbReference>
<evidence type="ECO:0000256" key="5">
    <source>
        <dbReference type="ARBA" id="ARBA00022737"/>
    </source>
</evidence>
<keyword evidence="2 8" id="KW-1134">Transmembrane beta strand</keyword>
<organism evidence="11 12">
    <name type="scientific">Candidatus Mesenet longicola</name>
    <dbReference type="NCBI Taxonomy" id="1892558"/>
    <lineage>
        <taxon>Bacteria</taxon>
        <taxon>Pseudomonadati</taxon>
        <taxon>Pseudomonadota</taxon>
        <taxon>Alphaproteobacteria</taxon>
        <taxon>Rickettsiales</taxon>
        <taxon>Anaplasmataceae</taxon>
        <taxon>Candidatus Mesenet</taxon>
    </lineage>
</organism>
<dbReference type="HAMAP" id="MF_01430">
    <property type="entry name" value="OM_assembly_BamA"/>
    <property type="match status" value="1"/>
</dbReference>
<comment type="function">
    <text evidence="8">Part of the outer membrane protein assembly complex, which is involved in assembly and insertion of beta-barrel proteins into the outer membrane.</text>
</comment>
<evidence type="ECO:0000256" key="9">
    <source>
        <dbReference type="NCBIfam" id="TIGR03303"/>
    </source>
</evidence>
<dbReference type="PANTHER" id="PTHR12815">
    <property type="entry name" value="SORTING AND ASSEMBLY MACHINERY SAMM50 PROTEIN FAMILY MEMBER"/>
    <property type="match status" value="1"/>
</dbReference>
<evidence type="ECO:0000256" key="7">
    <source>
        <dbReference type="ARBA" id="ARBA00023237"/>
    </source>
</evidence>
<dbReference type="Gene3D" id="2.40.160.50">
    <property type="entry name" value="membrane protein fhac: a member of the omp85/tpsb transporter family"/>
    <property type="match status" value="1"/>
</dbReference>
<evidence type="ECO:0000256" key="8">
    <source>
        <dbReference type="HAMAP-Rule" id="MF_01430"/>
    </source>
</evidence>
<name>A0A8J3HWK5_9RICK</name>
<comment type="subunit">
    <text evidence="8">Part of the Bam complex.</text>
</comment>
<comment type="subcellular location">
    <subcellularLocation>
        <location evidence="8">Cell outer membrane</location>
    </subcellularLocation>
    <subcellularLocation>
        <location evidence="1">Membrane</location>
    </subcellularLocation>
</comment>
<dbReference type="NCBIfam" id="TIGR03303">
    <property type="entry name" value="OM_YaeT"/>
    <property type="match status" value="1"/>
</dbReference>
<keyword evidence="12" id="KW-1185">Reference proteome</keyword>
<evidence type="ECO:0000313" key="12">
    <source>
        <dbReference type="Proteomes" id="UP000637906"/>
    </source>
</evidence>
<feature type="chain" id="PRO_5035349543" description="Outer membrane protein assembly factor BamA" evidence="8">
    <location>
        <begin position="26"/>
        <end position="763"/>
    </location>
</feature>
<dbReference type="GO" id="GO:0043165">
    <property type="term" value="P:Gram-negative-bacterium-type cell outer membrane assembly"/>
    <property type="evidence" value="ECO:0007669"/>
    <property type="project" value="UniProtKB-UniRule"/>
</dbReference>
<dbReference type="Pfam" id="PF01103">
    <property type="entry name" value="Omp85"/>
    <property type="match status" value="1"/>
</dbReference>
<dbReference type="Proteomes" id="UP000637906">
    <property type="component" value="Unassembled WGS sequence"/>
</dbReference>
<evidence type="ECO:0000256" key="6">
    <source>
        <dbReference type="ARBA" id="ARBA00023136"/>
    </source>
</evidence>
<keyword evidence="7 8" id="KW-0998">Cell outer membrane</keyword>
<dbReference type="InterPro" id="IPR039910">
    <property type="entry name" value="D15-like"/>
</dbReference>
<reference evidence="11 12" key="1">
    <citation type="journal article" date="2021" name="Microb. Ecol.">
        <title>Candidatus Mesenet longicola: Novel Endosymbionts of Brontispa longissima that Induce Cytoplasmic Incompatibility.</title>
        <authorList>
            <person name="Takano S."/>
            <person name="Gotoh Y."/>
            <person name="Hayashi T."/>
        </authorList>
    </citation>
    <scope>NUCLEOTIDE SEQUENCE [LARGE SCALE GENOMIC DNA]</scope>
    <source>
        <strain evidence="11">L5</strain>
    </source>
</reference>
<keyword evidence="3 8" id="KW-0812">Transmembrane</keyword>
<dbReference type="InterPro" id="IPR010827">
    <property type="entry name" value="BamA/TamA_POTRA"/>
</dbReference>
<sequence length="763" mass="85800" precursor="true">MKNIIAFISILLIPFCLIASSNAMRQKVKAVEIIGNERLDYQTIHSYAKISDEIDDNDIDAIIKNLHKTGLFSNIEVVFNEKQNLIITLKENPIVNNIIIRGNRALSNKEIKNNILGLKPLATFTETKLKNDIMNLTSTYRNSASKLQSKVKYEIMELENNRIDIVLKIEEGRTSSVKRIGFIGNKKFSDNELKHVIYSKEYKAARIFNSNAKYLPERIMLDKALIGYFYSNKGYIDVVVNSVVEFDDNFDAYLTLLIEEGIKYSIGSIQVNVDSQLQNIEQEITKMLKIKSGEVFSVEAINGTAMKINKYLNDKGYIFAQVEPEYNKREGIVDISYKVSIGKEEYINRIDISGNNKTLDKVVRRQLSISEGDPYNILLVQKSRRKLINTGLFETVDIESNKLQDNVVNLNISVKEKSTSSFQVSGGFSSASGLMGNINIKERNLFGTGRELSFSLEKTALSFSNNIDFTENHIFDSDVSLGVGVFFSSQAQSIDSNFSSKNSGFITRLSYDITDNLSQSLRYSFKYNNIVNVAKNASLFIKEQEGENIDSSIGYTLTYNKLDNIYSPKNGYLLRASQDLSGFGGTLNYLKSEASFAIFKSILPKINDSIVLRFKGSIGYVFSYSDKELKIGQRFFIGMNEIRGFDLAGVGPRAWSSKYQDKLGGDALGGKFYFVGTTQADFPIGLPEYAGVKGSLFVDYGTLYGLDYKNKDYFSDNSLRISAGFGFSWNSPFGPMRLDFGFPLAKEPYDLPKVIRFSVDTGI</sequence>
<dbReference type="InterPro" id="IPR034746">
    <property type="entry name" value="POTRA"/>
</dbReference>
<evidence type="ECO:0000256" key="4">
    <source>
        <dbReference type="ARBA" id="ARBA00022729"/>
    </source>
</evidence>
<evidence type="ECO:0000259" key="10">
    <source>
        <dbReference type="PROSITE" id="PS51779"/>
    </source>
</evidence>
<evidence type="ECO:0000256" key="2">
    <source>
        <dbReference type="ARBA" id="ARBA00022452"/>
    </source>
</evidence>
<feature type="domain" description="POTRA" evidence="10">
    <location>
        <begin position="345"/>
        <end position="417"/>
    </location>
</feature>
<protein>
    <recommendedName>
        <fullName evidence="8 9">Outer membrane protein assembly factor BamA</fullName>
    </recommendedName>
</protein>
<evidence type="ECO:0000256" key="3">
    <source>
        <dbReference type="ARBA" id="ARBA00022692"/>
    </source>
</evidence>
<dbReference type="InterPro" id="IPR023707">
    <property type="entry name" value="OM_assembly_BamA"/>
</dbReference>
<dbReference type="PIRSF" id="PIRSF006076">
    <property type="entry name" value="OM_assembly_OMP85"/>
    <property type="match status" value="1"/>
</dbReference>
<feature type="signal peptide" evidence="8">
    <location>
        <begin position="1"/>
        <end position="25"/>
    </location>
</feature>
<comment type="similarity">
    <text evidence="8">Belongs to the BamA family.</text>
</comment>
<dbReference type="InterPro" id="IPR000184">
    <property type="entry name" value="Bac_surfAg_D15"/>
</dbReference>
<keyword evidence="5 8" id="KW-0677">Repeat</keyword>
<dbReference type="PROSITE" id="PS51779">
    <property type="entry name" value="POTRA"/>
    <property type="match status" value="1"/>
</dbReference>
<keyword evidence="4 8" id="KW-0732">Signal</keyword>
<keyword evidence="6 8" id="KW-0472">Membrane</keyword>
<proteinExistence type="inferred from homology"/>